<gene>
    <name evidence="2" type="ORF">ND2E_4254</name>
</gene>
<feature type="chain" id="PRO_5001948895" evidence="1">
    <location>
        <begin position="24"/>
        <end position="39"/>
    </location>
</feature>
<reference evidence="2 3" key="1">
    <citation type="submission" date="2014-08" db="EMBL/GenBank/DDBJ databases">
        <title>Genomic and Phenotypic Diversity of Colwellia psychrerythraea strains from Disparate Marine Basins.</title>
        <authorList>
            <person name="Techtmann S.M."/>
            <person name="Stelling S.C."/>
            <person name="Utturkar S.M."/>
            <person name="Alshibli N."/>
            <person name="Harris A."/>
            <person name="Brown S.D."/>
            <person name="Hazen T.C."/>
        </authorList>
    </citation>
    <scope>NUCLEOTIDE SEQUENCE [LARGE SCALE GENOMIC DNA]</scope>
    <source>
        <strain evidence="2 3">ND2E</strain>
    </source>
</reference>
<evidence type="ECO:0000313" key="2">
    <source>
        <dbReference type="EMBL" id="KGJ88418.1"/>
    </source>
</evidence>
<comment type="caution">
    <text evidence="2">The sequence shown here is derived from an EMBL/GenBank/DDBJ whole genome shotgun (WGS) entry which is preliminary data.</text>
</comment>
<dbReference type="Proteomes" id="UP000029843">
    <property type="component" value="Unassembled WGS sequence"/>
</dbReference>
<evidence type="ECO:0000313" key="3">
    <source>
        <dbReference type="Proteomes" id="UP000029843"/>
    </source>
</evidence>
<feature type="signal peptide" evidence="1">
    <location>
        <begin position="1"/>
        <end position="23"/>
    </location>
</feature>
<keyword evidence="1" id="KW-0732">Signal</keyword>
<dbReference type="AlphaFoldDB" id="A0A099KFK8"/>
<proteinExistence type="predicted"/>
<dbReference type="EMBL" id="JQED01000047">
    <property type="protein sequence ID" value="KGJ88418.1"/>
    <property type="molecule type" value="Genomic_DNA"/>
</dbReference>
<evidence type="ECO:0000256" key="1">
    <source>
        <dbReference type="SAM" id="SignalP"/>
    </source>
</evidence>
<dbReference type="PATRIC" id="fig|28229.4.peg.3609"/>
<sequence length="39" mass="4091" precursor="true">MKLSTFNLSLLSLSLSLSLSAHANEVNAEDNLISAGEVT</sequence>
<protein>
    <submittedName>
        <fullName evidence="2">Uncharacterized protein</fullName>
    </submittedName>
</protein>
<name>A0A099KFK8_COLPS</name>
<organism evidence="2 3">
    <name type="scientific">Colwellia psychrerythraea</name>
    <name type="common">Vibrio psychroerythus</name>
    <dbReference type="NCBI Taxonomy" id="28229"/>
    <lineage>
        <taxon>Bacteria</taxon>
        <taxon>Pseudomonadati</taxon>
        <taxon>Pseudomonadota</taxon>
        <taxon>Gammaproteobacteria</taxon>
        <taxon>Alteromonadales</taxon>
        <taxon>Colwelliaceae</taxon>
        <taxon>Colwellia</taxon>
    </lineage>
</organism>
<accession>A0A099KFK8</accession>